<name>A0A2Z6MZJ6_TRISU</name>
<reference evidence="3" key="1">
    <citation type="journal article" date="2017" name="Front. Plant Sci.">
        <title>Climate Clever Clovers: New Paradigm to Reduce the Environmental Footprint of Ruminants by Breeding Low Methanogenic Forages Utilizing Haplotype Variation.</title>
        <authorList>
            <person name="Kaur P."/>
            <person name="Appels R."/>
            <person name="Bayer P.E."/>
            <person name="Keeble-Gagnere G."/>
            <person name="Wang J."/>
            <person name="Hirakawa H."/>
            <person name="Shirasawa K."/>
            <person name="Vercoe P."/>
            <person name="Stefanova K."/>
            <person name="Durmic Z."/>
            <person name="Nichols P."/>
            <person name="Revell C."/>
            <person name="Isobe S.N."/>
            <person name="Edwards D."/>
            <person name="Erskine W."/>
        </authorList>
    </citation>
    <scope>NUCLEOTIDE SEQUENCE [LARGE SCALE GENOMIC DNA]</scope>
    <source>
        <strain evidence="3">cv. Daliak</strain>
    </source>
</reference>
<dbReference type="AlphaFoldDB" id="A0A2Z6MZJ6"/>
<organism evidence="2 3">
    <name type="scientific">Trifolium subterraneum</name>
    <name type="common">Subterranean clover</name>
    <dbReference type="NCBI Taxonomy" id="3900"/>
    <lineage>
        <taxon>Eukaryota</taxon>
        <taxon>Viridiplantae</taxon>
        <taxon>Streptophyta</taxon>
        <taxon>Embryophyta</taxon>
        <taxon>Tracheophyta</taxon>
        <taxon>Spermatophyta</taxon>
        <taxon>Magnoliopsida</taxon>
        <taxon>eudicotyledons</taxon>
        <taxon>Gunneridae</taxon>
        <taxon>Pentapetalae</taxon>
        <taxon>rosids</taxon>
        <taxon>fabids</taxon>
        <taxon>Fabales</taxon>
        <taxon>Fabaceae</taxon>
        <taxon>Papilionoideae</taxon>
        <taxon>50 kb inversion clade</taxon>
        <taxon>NPAAA clade</taxon>
        <taxon>Hologalegina</taxon>
        <taxon>IRL clade</taxon>
        <taxon>Trifolieae</taxon>
        <taxon>Trifolium</taxon>
    </lineage>
</organism>
<sequence>MEGQACYLKDVPTSEEITKTLYLDIEDMLSFPEIKSNTEGFSRKALETKAQAALTTGNWRAYNTILALLIHGLLFVPSCMGPEEGGQVSCCVPLIQIWLMSHMPKRGPFVKKDAQWRHKLVSLSEKDISWYSRKVDSAKVLLRCGRHA</sequence>
<evidence type="ECO:0000313" key="2">
    <source>
        <dbReference type="EMBL" id="GAU29115.1"/>
    </source>
</evidence>
<dbReference type="InterPro" id="IPR056647">
    <property type="entry name" value="DUF7745"/>
</dbReference>
<evidence type="ECO:0000259" key="1">
    <source>
        <dbReference type="Pfam" id="PF24924"/>
    </source>
</evidence>
<proteinExistence type="predicted"/>
<keyword evidence="3" id="KW-1185">Reference proteome</keyword>
<protein>
    <recommendedName>
        <fullName evidence="1">DUF7745 domain-containing protein</fullName>
    </recommendedName>
</protein>
<gene>
    <name evidence="2" type="ORF">TSUD_58810</name>
</gene>
<evidence type="ECO:0000313" key="3">
    <source>
        <dbReference type="Proteomes" id="UP000242715"/>
    </source>
</evidence>
<feature type="domain" description="DUF7745" evidence="1">
    <location>
        <begin position="3"/>
        <end position="78"/>
    </location>
</feature>
<dbReference type="Proteomes" id="UP000242715">
    <property type="component" value="Unassembled WGS sequence"/>
</dbReference>
<accession>A0A2Z6MZJ6</accession>
<dbReference type="Pfam" id="PF24924">
    <property type="entry name" value="DUF7745"/>
    <property type="match status" value="2"/>
</dbReference>
<dbReference type="PANTHER" id="PTHR48154:SF1">
    <property type="entry name" value="PROTEIN, PUTATIVE-RELATED"/>
    <property type="match status" value="1"/>
</dbReference>
<dbReference type="PANTHER" id="PTHR48154">
    <property type="entry name" value="PROTEIN, PUTATIVE-RELATED"/>
    <property type="match status" value="1"/>
</dbReference>
<dbReference type="EMBL" id="DF973388">
    <property type="protein sequence ID" value="GAU29115.1"/>
    <property type="molecule type" value="Genomic_DNA"/>
</dbReference>
<feature type="domain" description="DUF7745" evidence="1">
    <location>
        <begin position="83"/>
        <end position="146"/>
    </location>
</feature>